<evidence type="ECO:0000256" key="5">
    <source>
        <dbReference type="RuleBase" id="RU363041"/>
    </source>
</evidence>
<dbReference type="GO" id="GO:0005886">
    <property type="term" value="C:plasma membrane"/>
    <property type="evidence" value="ECO:0007669"/>
    <property type="project" value="UniProtKB-SubCell"/>
</dbReference>
<dbReference type="Pfam" id="PF01925">
    <property type="entry name" value="TauE"/>
    <property type="match status" value="1"/>
</dbReference>
<proteinExistence type="inferred from homology"/>
<evidence type="ECO:0000256" key="3">
    <source>
        <dbReference type="ARBA" id="ARBA00022989"/>
    </source>
</evidence>
<dbReference type="Proteomes" id="UP000237344">
    <property type="component" value="Unassembled WGS sequence"/>
</dbReference>
<name>A0A2S3W0P5_9PROT</name>
<accession>A0A2S3W0P5</accession>
<sequence>MFFRFANRVGMPTDVAHMLLELLSGVVVGFTLGLIGGGGSILAVPLMVYVVGVPNAHVAIGTSAVSVAANALAGLGYHARARTVKWRCAGIFASCGILGALVGASAGKAVDGQKLLLCFAILMIGVGFLMLRGRHDQGCADAQCTRDNAPRVMAFGGLTGILSGFFGIGGGFLIVPGLIASTHMPILNAVGTSLVAVAAFGLSTAISYMLSGYVDWGMAALFIVGGTLGSYAGMRVSRRMAGASGALTIFFAGVIFCVATYMIWRSLRG</sequence>
<feature type="transmembrane region" description="Helical" evidence="5">
    <location>
        <begin position="152"/>
        <end position="174"/>
    </location>
</feature>
<comment type="similarity">
    <text evidence="5">Belongs to the 4-toluene sulfonate uptake permease (TSUP) (TC 2.A.102) family.</text>
</comment>
<evidence type="ECO:0000256" key="2">
    <source>
        <dbReference type="ARBA" id="ARBA00022692"/>
    </source>
</evidence>
<feature type="transmembrane region" description="Helical" evidence="5">
    <location>
        <begin position="56"/>
        <end position="77"/>
    </location>
</feature>
<comment type="caution">
    <text evidence="6">The sequence shown here is derived from an EMBL/GenBank/DDBJ whole genome shotgun (WGS) entry which is preliminary data.</text>
</comment>
<dbReference type="AlphaFoldDB" id="A0A2S3W0P5"/>
<dbReference type="InterPro" id="IPR002781">
    <property type="entry name" value="TM_pro_TauE-like"/>
</dbReference>
<dbReference type="PANTHER" id="PTHR43701:SF2">
    <property type="entry name" value="MEMBRANE TRANSPORTER PROTEIN YJNA-RELATED"/>
    <property type="match status" value="1"/>
</dbReference>
<keyword evidence="3 5" id="KW-1133">Transmembrane helix</keyword>
<protein>
    <recommendedName>
        <fullName evidence="5">Probable membrane transporter protein</fullName>
    </recommendedName>
</protein>
<gene>
    <name evidence="6" type="ORF">KMAL_19810</name>
</gene>
<feature type="transmembrane region" description="Helical" evidence="5">
    <location>
        <begin position="186"/>
        <end position="206"/>
    </location>
</feature>
<dbReference type="PANTHER" id="PTHR43701">
    <property type="entry name" value="MEMBRANE TRANSPORTER PROTEIN MJ0441-RELATED"/>
    <property type="match status" value="1"/>
</dbReference>
<keyword evidence="5" id="KW-1003">Cell membrane</keyword>
<evidence type="ECO:0000313" key="7">
    <source>
        <dbReference type="Proteomes" id="UP000237344"/>
    </source>
</evidence>
<evidence type="ECO:0000256" key="4">
    <source>
        <dbReference type="ARBA" id="ARBA00023136"/>
    </source>
</evidence>
<reference evidence="6 7" key="1">
    <citation type="submission" date="2018-01" db="EMBL/GenBank/DDBJ databases">
        <title>Draft Genome Sequence of Komagataeibacter maltaceti LMG 1529, a Vinegar Producing Acetic Acid Bacterium Isolated from Malt Vinegar Brewery Acetifiers.</title>
        <authorList>
            <person name="Zhang Q."/>
            <person name="Hollensteiner J."/>
            <person name="Poehlein A."/>
            <person name="Daniel R."/>
        </authorList>
    </citation>
    <scope>NUCLEOTIDE SEQUENCE [LARGE SCALE GENOMIC DNA]</scope>
    <source>
        <strain evidence="6 7">LMG 1529</strain>
    </source>
</reference>
<comment type="subcellular location">
    <subcellularLocation>
        <location evidence="5">Cell membrane</location>
        <topology evidence="5">Multi-pass membrane protein</topology>
    </subcellularLocation>
    <subcellularLocation>
        <location evidence="1">Membrane</location>
        <topology evidence="1">Multi-pass membrane protein</topology>
    </subcellularLocation>
</comment>
<keyword evidence="4 5" id="KW-0472">Membrane</keyword>
<organism evidence="6 7">
    <name type="scientific">Novacetimonas maltaceti</name>
    <dbReference type="NCBI Taxonomy" id="1203393"/>
    <lineage>
        <taxon>Bacteria</taxon>
        <taxon>Pseudomonadati</taxon>
        <taxon>Pseudomonadota</taxon>
        <taxon>Alphaproteobacteria</taxon>
        <taxon>Acetobacterales</taxon>
        <taxon>Acetobacteraceae</taxon>
        <taxon>Novacetimonas</taxon>
    </lineage>
</organism>
<feature type="transmembrane region" description="Helical" evidence="5">
    <location>
        <begin position="20"/>
        <end position="50"/>
    </location>
</feature>
<dbReference type="EMBL" id="POTC01000025">
    <property type="protein sequence ID" value="POF62407.1"/>
    <property type="molecule type" value="Genomic_DNA"/>
</dbReference>
<keyword evidence="7" id="KW-1185">Reference proteome</keyword>
<feature type="transmembrane region" description="Helical" evidence="5">
    <location>
        <begin position="240"/>
        <end position="264"/>
    </location>
</feature>
<feature type="transmembrane region" description="Helical" evidence="5">
    <location>
        <begin position="113"/>
        <end position="131"/>
    </location>
</feature>
<evidence type="ECO:0000256" key="1">
    <source>
        <dbReference type="ARBA" id="ARBA00004141"/>
    </source>
</evidence>
<dbReference type="InterPro" id="IPR051598">
    <property type="entry name" value="TSUP/Inactive_protease-like"/>
</dbReference>
<feature type="transmembrane region" description="Helical" evidence="5">
    <location>
        <begin position="213"/>
        <end position="234"/>
    </location>
</feature>
<keyword evidence="2 5" id="KW-0812">Transmembrane</keyword>
<evidence type="ECO:0000313" key="6">
    <source>
        <dbReference type="EMBL" id="POF62407.1"/>
    </source>
</evidence>